<name>A0ACC1LCP0_9FUNG</name>
<evidence type="ECO:0000313" key="1">
    <source>
        <dbReference type="EMBL" id="KAJ2805061.1"/>
    </source>
</evidence>
<dbReference type="Proteomes" id="UP001140087">
    <property type="component" value="Unassembled WGS sequence"/>
</dbReference>
<gene>
    <name evidence="1" type="ORF">H4R21_001405</name>
</gene>
<reference evidence="1" key="1">
    <citation type="submission" date="2022-07" db="EMBL/GenBank/DDBJ databases">
        <title>Phylogenomic reconstructions and comparative analyses of Kickxellomycotina fungi.</title>
        <authorList>
            <person name="Reynolds N.K."/>
            <person name="Stajich J.E."/>
            <person name="Barry K."/>
            <person name="Grigoriev I.V."/>
            <person name="Crous P."/>
            <person name="Smith M.E."/>
        </authorList>
    </citation>
    <scope>NUCLEOTIDE SEQUENCE</scope>
    <source>
        <strain evidence="1">BCRC 34780</strain>
    </source>
</reference>
<keyword evidence="2" id="KW-1185">Reference proteome</keyword>
<dbReference type="EMBL" id="JANBUN010000285">
    <property type="protein sequence ID" value="KAJ2805061.1"/>
    <property type="molecule type" value="Genomic_DNA"/>
</dbReference>
<organism evidence="1 2">
    <name type="scientific">Coemansia helicoidea</name>
    <dbReference type="NCBI Taxonomy" id="1286919"/>
    <lineage>
        <taxon>Eukaryota</taxon>
        <taxon>Fungi</taxon>
        <taxon>Fungi incertae sedis</taxon>
        <taxon>Zoopagomycota</taxon>
        <taxon>Kickxellomycotina</taxon>
        <taxon>Kickxellomycetes</taxon>
        <taxon>Kickxellales</taxon>
        <taxon>Kickxellaceae</taxon>
        <taxon>Coemansia</taxon>
    </lineage>
</organism>
<proteinExistence type="predicted"/>
<protein>
    <submittedName>
        <fullName evidence="1">Uncharacterized protein</fullName>
    </submittedName>
</protein>
<comment type="caution">
    <text evidence="1">The sequence shown here is derived from an EMBL/GenBank/DDBJ whole genome shotgun (WGS) entry which is preliminary data.</text>
</comment>
<evidence type="ECO:0000313" key="2">
    <source>
        <dbReference type="Proteomes" id="UP001140087"/>
    </source>
</evidence>
<sequence>MGLVSGPANHSWASFSTNSDSQEIEFAKLKRLDVAYGTTYHEDGIAVHHRDGHPWKLHFPSLTRLDVRSSQDICPLLEYAVLPPGMESIAIKLKPAAFQRLASLALPAAKRISLHITWGSTHGEPGGFPAVNRVLESARGSGTLELFVFEKMLPAEAECITCTALTHLFVGSPVGADTVLAFIRRLPNLVELRLLDLDSSDVQADISVPSADADAVVEPLHMSLYGLYIWYNARSQLPDTVVAVVKYMLLGIPTLAKLSATQAPRRPVDEFVEAYAPRYPRLRSVELAFADGAGSANIM</sequence>
<accession>A0ACC1LCP0</accession>